<evidence type="ECO:0000256" key="6">
    <source>
        <dbReference type="SAM" id="Phobius"/>
    </source>
</evidence>
<organism evidence="7 8">
    <name type="scientific">Microbulbifer epialgicus</name>
    <dbReference type="NCBI Taxonomy" id="393907"/>
    <lineage>
        <taxon>Bacteria</taxon>
        <taxon>Pseudomonadati</taxon>
        <taxon>Pseudomonadota</taxon>
        <taxon>Gammaproteobacteria</taxon>
        <taxon>Cellvibrionales</taxon>
        <taxon>Microbulbiferaceae</taxon>
        <taxon>Microbulbifer</taxon>
    </lineage>
</organism>
<comment type="similarity">
    <text evidence="2">Belongs to the UPF0382 family.</text>
</comment>
<dbReference type="InterPro" id="IPR006696">
    <property type="entry name" value="DUF423"/>
</dbReference>
<dbReference type="Pfam" id="PF04241">
    <property type="entry name" value="DUF423"/>
    <property type="match status" value="1"/>
</dbReference>
<protein>
    <submittedName>
        <fullName evidence="7">DUF423 domain-containing protein</fullName>
    </submittedName>
</protein>
<evidence type="ECO:0000256" key="4">
    <source>
        <dbReference type="ARBA" id="ARBA00022989"/>
    </source>
</evidence>
<dbReference type="EMBL" id="JBGMEK010000008">
    <property type="protein sequence ID" value="MFA0810437.1"/>
    <property type="molecule type" value="Genomic_DNA"/>
</dbReference>
<feature type="transmembrane region" description="Helical" evidence="6">
    <location>
        <begin position="76"/>
        <end position="96"/>
    </location>
</feature>
<keyword evidence="5 6" id="KW-0472">Membrane</keyword>
<dbReference type="PANTHER" id="PTHR43461:SF1">
    <property type="entry name" value="TRANSMEMBRANE PROTEIN 256"/>
    <property type="match status" value="1"/>
</dbReference>
<evidence type="ECO:0000313" key="7">
    <source>
        <dbReference type="EMBL" id="MFA0810437.1"/>
    </source>
</evidence>
<evidence type="ECO:0000313" key="8">
    <source>
        <dbReference type="Proteomes" id="UP001569428"/>
    </source>
</evidence>
<proteinExistence type="inferred from homology"/>
<evidence type="ECO:0000256" key="2">
    <source>
        <dbReference type="ARBA" id="ARBA00009694"/>
    </source>
</evidence>
<dbReference type="RefSeq" id="WP_371838027.1">
    <property type="nucleotide sequence ID" value="NZ_JBGMEK010000008.1"/>
</dbReference>
<keyword evidence="3 6" id="KW-0812">Transmembrane</keyword>
<dbReference type="Proteomes" id="UP001569428">
    <property type="component" value="Unassembled WGS sequence"/>
</dbReference>
<comment type="subcellular location">
    <subcellularLocation>
        <location evidence="1">Membrane</location>
        <topology evidence="1">Multi-pass membrane protein</topology>
    </subcellularLocation>
</comment>
<dbReference type="PANTHER" id="PTHR43461">
    <property type="entry name" value="TRANSMEMBRANE PROTEIN 256"/>
    <property type="match status" value="1"/>
</dbReference>
<gene>
    <name evidence="7" type="ORF">ACCI49_05835</name>
</gene>
<accession>A0ABV4NXJ1</accession>
<feature type="transmembrane region" description="Helical" evidence="6">
    <location>
        <begin position="102"/>
        <end position="126"/>
    </location>
</feature>
<evidence type="ECO:0000256" key="3">
    <source>
        <dbReference type="ARBA" id="ARBA00022692"/>
    </source>
</evidence>
<evidence type="ECO:0000256" key="1">
    <source>
        <dbReference type="ARBA" id="ARBA00004141"/>
    </source>
</evidence>
<name>A0ABV4NXJ1_9GAMM</name>
<keyword evidence="8" id="KW-1185">Reference proteome</keyword>
<feature type="transmembrane region" description="Helical" evidence="6">
    <location>
        <begin position="52"/>
        <end position="69"/>
    </location>
</feature>
<comment type="caution">
    <text evidence="7">The sequence shown here is derived from an EMBL/GenBank/DDBJ whole genome shotgun (WGS) entry which is preliminary data.</text>
</comment>
<evidence type="ECO:0000256" key="5">
    <source>
        <dbReference type="ARBA" id="ARBA00023136"/>
    </source>
</evidence>
<keyword evidence="4 6" id="KW-1133">Transmembrane helix</keyword>
<sequence length="130" mass="13695">MRGQVMAKLYLMLAALFGASGVALGALGAHGLRGKVTESLLEAYKTGVQYQMLHALTLLGVALLIQNWGGRLSLTLSGAFFVFGMIFFSGSLYALALGGPRWLGPVTPIGGTLMIAGWITLLFAAVNYSK</sequence>
<reference evidence="7 8" key="1">
    <citation type="submission" date="2024-08" db="EMBL/GenBank/DDBJ databases">
        <authorList>
            <person name="Ishaq N."/>
        </authorList>
    </citation>
    <scope>NUCLEOTIDE SEQUENCE [LARGE SCALE GENOMIC DNA]</scope>
    <source>
        <strain evidence="7 8">DSM 18651</strain>
    </source>
</reference>